<dbReference type="EMBL" id="CAJGYO010000002">
    <property type="protein sequence ID" value="CAD6214929.1"/>
    <property type="molecule type" value="Genomic_DNA"/>
</dbReference>
<evidence type="ECO:0000256" key="7">
    <source>
        <dbReference type="ARBA" id="ARBA00022989"/>
    </source>
</evidence>
<evidence type="ECO:0000256" key="10">
    <source>
        <dbReference type="ARBA" id="ARBA00023157"/>
    </source>
</evidence>
<dbReference type="GO" id="GO:0005886">
    <property type="term" value="C:plasma membrane"/>
    <property type="evidence" value="ECO:0007669"/>
    <property type="project" value="TreeGrafter"/>
</dbReference>
<reference evidence="14" key="1">
    <citation type="submission" date="2020-10" db="EMBL/GenBank/DDBJ databases">
        <authorList>
            <person name="Han B."/>
            <person name="Lu T."/>
            <person name="Zhao Q."/>
            <person name="Huang X."/>
            <person name="Zhao Y."/>
        </authorList>
    </citation>
    <scope>NUCLEOTIDE SEQUENCE</scope>
</reference>
<dbReference type="AlphaFoldDB" id="A0A811N551"/>
<protein>
    <recommendedName>
        <fullName evidence="13">Phytocyanin domain-containing protein</fullName>
    </recommendedName>
</protein>
<dbReference type="FunFam" id="2.60.40.420:FF:000067">
    <property type="entry name" value="Cupredoxin superfamily protein"/>
    <property type="match status" value="1"/>
</dbReference>
<dbReference type="PROSITE" id="PS51485">
    <property type="entry name" value="PHYTOCYANIN"/>
    <property type="match status" value="1"/>
</dbReference>
<evidence type="ECO:0000256" key="8">
    <source>
        <dbReference type="ARBA" id="ARBA00023008"/>
    </source>
</evidence>
<organism evidence="14 15">
    <name type="scientific">Miscanthus lutarioriparius</name>
    <dbReference type="NCBI Taxonomy" id="422564"/>
    <lineage>
        <taxon>Eukaryota</taxon>
        <taxon>Viridiplantae</taxon>
        <taxon>Streptophyta</taxon>
        <taxon>Embryophyta</taxon>
        <taxon>Tracheophyta</taxon>
        <taxon>Spermatophyta</taxon>
        <taxon>Magnoliopsida</taxon>
        <taxon>Liliopsida</taxon>
        <taxon>Poales</taxon>
        <taxon>Poaceae</taxon>
        <taxon>PACMAD clade</taxon>
        <taxon>Panicoideae</taxon>
        <taxon>Andropogonodae</taxon>
        <taxon>Andropogoneae</taxon>
        <taxon>Saccharinae</taxon>
        <taxon>Miscanthus</taxon>
    </lineage>
</organism>
<proteinExistence type="predicted"/>
<dbReference type="CDD" id="cd04216">
    <property type="entry name" value="Phytocyanin"/>
    <property type="match status" value="1"/>
</dbReference>
<comment type="subcellular location">
    <subcellularLocation>
        <location evidence="1">Membrane</location>
        <topology evidence="1">Single-pass type I membrane protein</topology>
    </subcellularLocation>
</comment>
<sequence>MASRKTLLAAAAMVLVATAALLVPATAKKTTFTVGDDSGWDVGVDYDAWKSRKKFKVGDTLVFRPNNAGQDVVLVDEQSFDDCVSPDNAQVLSSGNAVAVKLGQSGQFFFICDAEGACESGMKLAINVH</sequence>
<dbReference type="SUPFAM" id="SSF49503">
    <property type="entry name" value="Cupredoxins"/>
    <property type="match status" value="1"/>
</dbReference>
<keyword evidence="9" id="KW-0472">Membrane</keyword>
<keyword evidence="11" id="KW-0325">Glycoprotein</keyword>
<evidence type="ECO:0000259" key="13">
    <source>
        <dbReference type="PROSITE" id="PS51485"/>
    </source>
</evidence>
<dbReference type="PANTHER" id="PTHR33021">
    <property type="entry name" value="BLUE COPPER PROTEIN"/>
    <property type="match status" value="1"/>
</dbReference>
<feature type="domain" description="Phytocyanin" evidence="13">
    <location>
        <begin position="30"/>
        <end position="129"/>
    </location>
</feature>
<dbReference type="Gene3D" id="2.60.40.420">
    <property type="entry name" value="Cupredoxins - blue copper proteins"/>
    <property type="match status" value="1"/>
</dbReference>
<feature type="signal peptide" evidence="12">
    <location>
        <begin position="1"/>
        <end position="27"/>
    </location>
</feature>
<evidence type="ECO:0000256" key="4">
    <source>
        <dbReference type="ARBA" id="ARBA00022723"/>
    </source>
</evidence>
<keyword evidence="4" id="KW-0479">Metal-binding</keyword>
<dbReference type="Pfam" id="PF02298">
    <property type="entry name" value="Cu_bind_like"/>
    <property type="match status" value="1"/>
</dbReference>
<keyword evidence="10" id="KW-1015">Disulfide bond</keyword>
<dbReference type="PANTHER" id="PTHR33021:SF346">
    <property type="entry name" value="OS03G0791300 PROTEIN"/>
    <property type="match status" value="1"/>
</dbReference>
<keyword evidence="3" id="KW-0812">Transmembrane</keyword>
<dbReference type="GO" id="GO:0009610">
    <property type="term" value="P:response to symbiotic fungus"/>
    <property type="evidence" value="ECO:0007669"/>
    <property type="project" value="UniProtKB-ARBA"/>
</dbReference>
<dbReference type="InterPro" id="IPR039391">
    <property type="entry name" value="Phytocyanin-like"/>
</dbReference>
<keyword evidence="5 12" id="KW-0732">Signal</keyword>
<dbReference type="InterPro" id="IPR008972">
    <property type="entry name" value="Cupredoxin"/>
</dbReference>
<accession>A0A811N551</accession>
<gene>
    <name evidence="14" type="ORF">NCGR_LOCUS10214</name>
</gene>
<keyword evidence="15" id="KW-1185">Reference proteome</keyword>
<feature type="chain" id="PRO_5033060460" description="Phytocyanin domain-containing protein" evidence="12">
    <location>
        <begin position="28"/>
        <end position="129"/>
    </location>
</feature>
<dbReference type="Proteomes" id="UP000604825">
    <property type="component" value="Unassembled WGS sequence"/>
</dbReference>
<evidence type="ECO:0000256" key="1">
    <source>
        <dbReference type="ARBA" id="ARBA00004479"/>
    </source>
</evidence>
<evidence type="ECO:0000256" key="5">
    <source>
        <dbReference type="ARBA" id="ARBA00022729"/>
    </source>
</evidence>
<evidence type="ECO:0000256" key="11">
    <source>
        <dbReference type="ARBA" id="ARBA00023180"/>
    </source>
</evidence>
<evidence type="ECO:0000256" key="12">
    <source>
        <dbReference type="SAM" id="SignalP"/>
    </source>
</evidence>
<evidence type="ECO:0000313" key="14">
    <source>
        <dbReference type="EMBL" id="CAD6214929.1"/>
    </source>
</evidence>
<dbReference type="GO" id="GO:0009055">
    <property type="term" value="F:electron transfer activity"/>
    <property type="evidence" value="ECO:0007669"/>
    <property type="project" value="InterPro"/>
</dbReference>
<keyword evidence="6" id="KW-0249">Electron transport</keyword>
<evidence type="ECO:0000256" key="3">
    <source>
        <dbReference type="ARBA" id="ARBA00022692"/>
    </source>
</evidence>
<keyword evidence="8" id="KW-0186">Copper</keyword>
<evidence type="ECO:0000313" key="15">
    <source>
        <dbReference type="Proteomes" id="UP000604825"/>
    </source>
</evidence>
<keyword evidence="7" id="KW-1133">Transmembrane helix</keyword>
<dbReference type="OrthoDB" id="687943at2759"/>
<dbReference type="InterPro" id="IPR003245">
    <property type="entry name" value="Phytocyanin_dom"/>
</dbReference>
<evidence type="ECO:0000256" key="6">
    <source>
        <dbReference type="ARBA" id="ARBA00022982"/>
    </source>
</evidence>
<evidence type="ECO:0000256" key="9">
    <source>
        <dbReference type="ARBA" id="ARBA00023136"/>
    </source>
</evidence>
<name>A0A811N551_9POAL</name>
<dbReference type="GO" id="GO:0046872">
    <property type="term" value="F:metal ion binding"/>
    <property type="evidence" value="ECO:0007669"/>
    <property type="project" value="UniProtKB-KW"/>
</dbReference>
<evidence type="ECO:0000256" key="2">
    <source>
        <dbReference type="ARBA" id="ARBA00022448"/>
    </source>
</evidence>
<keyword evidence="2" id="KW-0813">Transport</keyword>
<comment type="caution">
    <text evidence="14">The sequence shown here is derived from an EMBL/GenBank/DDBJ whole genome shotgun (WGS) entry which is preliminary data.</text>
</comment>